<dbReference type="InterPro" id="IPR029063">
    <property type="entry name" value="SAM-dependent_MTases_sf"/>
</dbReference>
<keyword evidence="2" id="KW-0808">Transferase</keyword>
<dbReference type="PROSITE" id="PS51687">
    <property type="entry name" value="SAM_MT_RNA_M5U"/>
    <property type="match status" value="1"/>
</dbReference>
<evidence type="ECO:0000313" key="7">
    <source>
        <dbReference type="EMBL" id="CAB4779458.1"/>
    </source>
</evidence>
<feature type="domain" description="TRAM" evidence="4">
    <location>
        <begin position="19"/>
        <end position="77"/>
    </location>
</feature>
<dbReference type="Gene3D" id="2.40.50.1070">
    <property type="match status" value="1"/>
</dbReference>
<dbReference type="PANTHER" id="PTHR11061">
    <property type="entry name" value="RNA M5U METHYLTRANSFERASE"/>
    <property type="match status" value="1"/>
</dbReference>
<dbReference type="EMBL" id="CAEZZS010000040">
    <property type="protein sequence ID" value="CAB4779458.1"/>
    <property type="molecule type" value="Genomic_DNA"/>
</dbReference>
<name>A0A6J6GJ02_9ZZZZ</name>
<dbReference type="InterPro" id="IPR030391">
    <property type="entry name" value="MeTrfase_TrmA_CS"/>
</dbReference>
<dbReference type="InterPro" id="IPR030390">
    <property type="entry name" value="MeTrfase_TrmA_AS"/>
</dbReference>
<evidence type="ECO:0000256" key="1">
    <source>
        <dbReference type="ARBA" id="ARBA00022603"/>
    </source>
</evidence>
<dbReference type="Gene3D" id="3.40.50.150">
    <property type="entry name" value="Vaccinia Virus protein VP39"/>
    <property type="match status" value="2"/>
</dbReference>
<sequence length="417" mass="44883">MSATGRAGKNQQSGNKAAKLQVGQVVEVEIAAMAHGGHGVARHDGWVIFVRYAIPGERVKAQITSTGSTFCRGDAIEILVESPDRVKPPCKHAKAKGCGGCDFQFISPVAQRKFKSGIIKEQFARLAKMDIDVEVQALIIDGFQDGLGYRTRISMHVGRDGEVGFLGARSHELYAIDDCLIAAPALNLPEVTKQRWASQDRVEVLTSSTGDRSVVLEKNEIVRVAEGPMLQNEVVEVNGEKFEYQVSVDSFWQGNKKAPEVFIARVLSELEPKAGDIALDLYGGVGLFAKPLAARGCTVQLIETGASAIKDAKVNFANTGSVSIHQGDVAKYLPRLNKVDLIVLDPPRAGAGNDVVVQMAKLAPRAICYVSCDPASLARDTAYLADVGYKLRSIAAFDAFPMTAHVECIATYIPVIS</sequence>
<evidence type="ECO:0000313" key="5">
    <source>
        <dbReference type="EMBL" id="CAB4601207.1"/>
    </source>
</evidence>
<keyword evidence="1" id="KW-0489">Methyltransferase</keyword>
<accession>A0A6J6GJ02</accession>
<dbReference type="Pfam" id="PF01938">
    <property type="entry name" value="TRAM"/>
    <property type="match status" value="1"/>
</dbReference>
<proteinExistence type="predicted"/>
<keyword evidence="3" id="KW-0949">S-adenosyl-L-methionine</keyword>
<dbReference type="AlphaFoldDB" id="A0A6J6GJ02"/>
<dbReference type="Gene3D" id="2.40.50.140">
    <property type="entry name" value="Nucleic acid-binding proteins"/>
    <property type="match status" value="1"/>
</dbReference>
<dbReference type="GO" id="GO:0070041">
    <property type="term" value="F:rRNA (uridine-C5-)-methyltransferase activity"/>
    <property type="evidence" value="ECO:0007669"/>
    <property type="project" value="TreeGrafter"/>
</dbReference>
<organism evidence="5">
    <name type="scientific">freshwater metagenome</name>
    <dbReference type="NCBI Taxonomy" id="449393"/>
    <lineage>
        <taxon>unclassified sequences</taxon>
        <taxon>metagenomes</taxon>
        <taxon>ecological metagenomes</taxon>
    </lineage>
</organism>
<evidence type="ECO:0000256" key="3">
    <source>
        <dbReference type="ARBA" id="ARBA00022691"/>
    </source>
</evidence>
<dbReference type="EMBL" id="CAEZUJ010000027">
    <property type="protein sequence ID" value="CAB4601207.1"/>
    <property type="molecule type" value="Genomic_DNA"/>
</dbReference>
<dbReference type="InterPro" id="IPR012340">
    <property type="entry name" value="NA-bd_OB-fold"/>
</dbReference>
<dbReference type="InterPro" id="IPR002792">
    <property type="entry name" value="TRAM_dom"/>
</dbReference>
<reference evidence="5" key="1">
    <citation type="submission" date="2020-05" db="EMBL/GenBank/DDBJ databases">
        <authorList>
            <person name="Chiriac C."/>
            <person name="Salcher M."/>
            <person name="Ghai R."/>
            <person name="Kavagutti S V."/>
        </authorList>
    </citation>
    <scope>NUCLEOTIDE SEQUENCE</scope>
</reference>
<protein>
    <submittedName>
        <fullName evidence="5">Unannotated protein</fullName>
    </submittedName>
</protein>
<evidence type="ECO:0000313" key="8">
    <source>
        <dbReference type="EMBL" id="CAB4856598.1"/>
    </source>
</evidence>
<dbReference type="FunFam" id="2.40.50.140:FF:000097">
    <property type="entry name" value="23S rRNA (uracil(1939)-C(5))-methyltransferase RlmD"/>
    <property type="match status" value="1"/>
</dbReference>
<dbReference type="EMBL" id="CAFBLI010000007">
    <property type="protein sequence ID" value="CAB4856598.1"/>
    <property type="molecule type" value="Genomic_DNA"/>
</dbReference>
<dbReference type="PROSITE" id="PS50926">
    <property type="entry name" value="TRAM"/>
    <property type="match status" value="1"/>
</dbReference>
<dbReference type="SUPFAM" id="SSF50249">
    <property type="entry name" value="Nucleic acid-binding proteins"/>
    <property type="match status" value="1"/>
</dbReference>
<evidence type="ECO:0000313" key="6">
    <source>
        <dbReference type="EMBL" id="CAB4692275.1"/>
    </source>
</evidence>
<dbReference type="PANTHER" id="PTHR11061:SF30">
    <property type="entry name" value="TRNA (URACIL(54)-C(5))-METHYLTRANSFERASE"/>
    <property type="match status" value="1"/>
</dbReference>
<dbReference type="Pfam" id="PF05958">
    <property type="entry name" value="tRNA_U5-meth_tr"/>
    <property type="match status" value="2"/>
</dbReference>
<dbReference type="InterPro" id="IPR010280">
    <property type="entry name" value="U5_MeTrfase_fam"/>
</dbReference>
<dbReference type="SUPFAM" id="SSF53335">
    <property type="entry name" value="S-adenosyl-L-methionine-dependent methyltransferases"/>
    <property type="match status" value="1"/>
</dbReference>
<evidence type="ECO:0000259" key="4">
    <source>
        <dbReference type="PROSITE" id="PS50926"/>
    </source>
</evidence>
<evidence type="ECO:0000256" key="2">
    <source>
        <dbReference type="ARBA" id="ARBA00022679"/>
    </source>
</evidence>
<dbReference type="PROSITE" id="PS01231">
    <property type="entry name" value="TRMA_2"/>
    <property type="match status" value="1"/>
</dbReference>
<dbReference type="PROSITE" id="PS01230">
    <property type="entry name" value="TRMA_1"/>
    <property type="match status" value="1"/>
</dbReference>
<dbReference type="EMBL" id="CAEZXH010000095">
    <property type="protein sequence ID" value="CAB4692275.1"/>
    <property type="molecule type" value="Genomic_DNA"/>
</dbReference>
<dbReference type="GO" id="GO:0070475">
    <property type="term" value="P:rRNA base methylation"/>
    <property type="evidence" value="ECO:0007669"/>
    <property type="project" value="TreeGrafter"/>
</dbReference>
<dbReference type="CDD" id="cd02440">
    <property type="entry name" value="AdoMet_MTases"/>
    <property type="match status" value="1"/>
</dbReference>
<gene>
    <name evidence="5" type="ORF">UFOPK1811_00809</name>
    <name evidence="6" type="ORF">UFOPK2360_01209</name>
    <name evidence="7" type="ORF">UFOPK2922_00914</name>
    <name evidence="8" type="ORF">UFOPK3306_00183</name>
</gene>